<dbReference type="PANTHER" id="PTHR43221">
    <property type="entry name" value="PROTEASE HTPX"/>
    <property type="match status" value="1"/>
</dbReference>
<dbReference type="InterPro" id="IPR001915">
    <property type="entry name" value="Peptidase_M48"/>
</dbReference>
<comment type="subcellular location">
    <subcellularLocation>
        <location evidence="1 12">Cell membrane</location>
        <topology evidence="1 12">Multi-pass membrane protein</topology>
    </subcellularLocation>
</comment>
<keyword evidence="6 12" id="KW-0479">Metal-binding</keyword>
<name>A0A1G2AT69_9BACT</name>
<keyword evidence="5 12" id="KW-0812">Transmembrane</keyword>
<keyword evidence="11 12" id="KW-0472">Membrane</keyword>
<dbReference type="InterPro" id="IPR050083">
    <property type="entry name" value="HtpX_protease"/>
</dbReference>
<evidence type="ECO:0000256" key="11">
    <source>
        <dbReference type="ARBA" id="ARBA00023136"/>
    </source>
</evidence>
<gene>
    <name evidence="12" type="primary">htpX</name>
    <name evidence="14" type="ORF">A3B74_02830</name>
</gene>
<feature type="transmembrane region" description="Helical" evidence="12">
    <location>
        <begin position="138"/>
        <end position="157"/>
    </location>
</feature>
<accession>A0A1G2AT69</accession>
<keyword evidence="10 12" id="KW-0482">Metalloprotease</keyword>
<evidence type="ECO:0000256" key="2">
    <source>
        <dbReference type="ARBA" id="ARBA00009779"/>
    </source>
</evidence>
<keyword evidence="3 12" id="KW-1003">Cell membrane</keyword>
<dbReference type="GO" id="GO:0004222">
    <property type="term" value="F:metalloendopeptidase activity"/>
    <property type="evidence" value="ECO:0007669"/>
    <property type="project" value="UniProtKB-UniRule"/>
</dbReference>
<keyword evidence="8 12" id="KW-0862">Zinc</keyword>
<feature type="binding site" evidence="12">
    <location>
        <position position="130"/>
    </location>
    <ligand>
        <name>Zn(2+)</name>
        <dbReference type="ChEBI" id="CHEBI:29105"/>
        <note>catalytic</note>
    </ligand>
</feature>
<dbReference type="Gene3D" id="3.30.2010.10">
    <property type="entry name" value="Metalloproteases ('zincins'), catalytic domain"/>
    <property type="match status" value="1"/>
</dbReference>
<feature type="binding site" evidence="12">
    <location>
        <position position="126"/>
    </location>
    <ligand>
        <name>Zn(2+)</name>
        <dbReference type="ChEBI" id="CHEBI:29105"/>
        <note>catalytic</note>
    </ligand>
</feature>
<comment type="cofactor">
    <cofactor evidence="12">
        <name>Zn(2+)</name>
        <dbReference type="ChEBI" id="CHEBI:29105"/>
    </cofactor>
    <text evidence="12">Binds 1 zinc ion per subunit.</text>
</comment>
<dbReference type="GO" id="GO:0006508">
    <property type="term" value="P:proteolysis"/>
    <property type="evidence" value="ECO:0007669"/>
    <property type="project" value="UniProtKB-KW"/>
</dbReference>
<dbReference type="Proteomes" id="UP000177165">
    <property type="component" value="Unassembled WGS sequence"/>
</dbReference>
<feature type="domain" description="Peptidase M48" evidence="13">
    <location>
        <begin position="59"/>
        <end position="280"/>
    </location>
</feature>
<evidence type="ECO:0000256" key="5">
    <source>
        <dbReference type="ARBA" id="ARBA00022692"/>
    </source>
</evidence>
<evidence type="ECO:0000256" key="10">
    <source>
        <dbReference type="ARBA" id="ARBA00023049"/>
    </source>
</evidence>
<evidence type="ECO:0000256" key="8">
    <source>
        <dbReference type="ARBA" id="ARBA00022833"/>
    </source>
</evidence>
<evidence type="ECO:0000313" key="15">
    <source>
        <dbReference type="Proteomes" id="UP000177165"/>
    </source>
</evidence>
<dbReference type="HAMAP" id="MF_00188">
    <property type="entry name" value="Pept_M48_protease_HtpX"/>
    <property type="match status" value="1"/>
</dbReference>
<evidence type="ECO:0000256" key="7">
    <source>
        <dbReference type="ARBA" id="ARBA00022801"/>
    </source>
</evidence>
<dbReference type="InterPro" id="IPR022919">
    <property type="entry name" value="Pept_M48_protease_HtpX"/>
</dbReference>
<keyword evidence="7 12" id="KW-0378">Hydrolase</keyword>
<organism evidence="14 15">
    <name type="scientific">Candidatus Kerfeldbacteria bacterium RIFCSPHIGHO2_02_FULL_42_14</name>
    <dbReference type="NCBI Taxonomy" id="1798540"/>
    <lineage>
        <taxon>Bacteria</taxon>
        <taxon>Candidatus Kerfeldiibacteriota</taxon>
    </lineage>
</organism>
<evidence type="ECO:0000256" key="3">
    <source>
        <dbReference type="ARBA" id="ARBA00022475"/>
    </source>
</evidence>
<comment type="caution">
    <text evidence="14">The sequence shown here is derived from an EMBL/GenBank/DDBJ whole genome shotgun (WGS) entry which is preliminary data.</text>
</comment>
<dbReference type="GO" id="GO:0008270">
    <property type="term" value="F:zinc ion binding"/>
    <property type="evidence" value="ECO:0007669"/>
    <property type="project" value="UniProtKB-UniRule"/>
</dbReference>
<dbReference type="GO" id="GO:0005886">
    <property type="term" value="C:plasma membrane"/>
    <property type="evidence" value="ECO:0007669"/>
    <property type="project" value="UniProtKB-SubCell"/>
</dbReference>
<protein>
    <recommendedName>
        <fullName evidence="12">Protease HtpX homolog</fullName>
        <ecNumber evidence="12">3.4.24.-</ecNumber>
    </recommendedName>
</protein>
<keyword evidence="9 12" id="KW-1133">Transmembrane helix</keyword>
<evidence type="ECO:0000256" key="1">
    <source>
        <dbReference type="ARBA" id="ARBA00004651"/>
    </source>
</evidence>
<evidence type="ECO:0000256" key="4">
    <source>
        <dbReference type="ARBA" id="ARBA00022670"/>
    </source>
</evidence>
<dbReference type="STRING" id="1798540.A3B74_02830"/>
<feature type="transmembrane region" description="Helical" evidence="12">
    <location>
        <begin position="26"/>
        <end position="44"/>
    </location>
</feature>
<reference evidence="14 15" key="1">
    <citation type="journal article" date="2016" name="Nat. Commun.">
        <title>Thousands of microbial genomes shed light on interconnected biogeochemical processes in an aquifer system.</title>
        <authorList>
            <person name="Anantharaman K."/>
            <person name="Brown C.T."/>
            <person name="Hug L.A."/>
            <person name="Sharon I."/>
            <person name="Castelle C.J."/>
            <person name="Probst A.J."/>
            <person name="Thomas B.C."/>
            <person name="Singh A."/>
            <person name="Wilkins M.J."/>
            <person name="Karaoz U."/>
            <person name="Brodie E.L."/>
            <person name="Williams K.H."/>
            <person name="Hubbard S.S."/>
            <person name="Banfield J.F."/>
        </authorList>
    </citation>
    <scope>NUCLEOTIDE SEQUENCE [LARGE SCALE GENOMIC DNA]</scope>
</reference>
<keyword evidence="4 12" id="KW-0645">Protease</keyword>
<dbReference type="EMBL" id="MHKB01000008">
    <property type="protein sequence ID" value="OGY79696.1"/>
    <property type="molecule type" value="Genomic_DNA"/>
</dbReference>
<comment type="similarity">
    <text evidence="2 12">Belongs to the peptidase M48B family.</text>
</comment>
<dbReference type="EC" id="3.4.24.-" evidence="12"/>
<feature type="binding site" evidence="12">
    <location>
        <position position="207"/>
    </location>
    <ligand>
        <name>Zn(2+)</name>
        <dbReference type="ChEBI" id="CHEBI:29105"/>
        <note>catalytic</note>
    </ligand>
</feature>
<evidence type="ECO:0000256" key="9">
    <source>
        <dbReference type="ARBA" id="ARBA00022989"/>
    </source>
</evidence>
<evidence type="ECO:0000313" key="14">
    <source>
        <dbReference type="EMBL" id="OGY79696.1"/>
    </source>
</evidence>
<proteinExistence type="inferred from homology"/>
<evidence type="ECO:0000259" key="13">
    <source>
        <dbReference type="Pfam" id="PF01435"/>
    </source>
</evidence>
<evidence type="ECO:0000256" key="6">
    <source>
        <dbReference type="ARBA" id="ARBA00022723"/>
    </source>
</evidence>
<feature type="active site" evidence="12">
    <location>
        <position position="127"/>
    </location>
</feature>
<dbReference type="PANTHER" id="PTHR43221:SF1">
    <property type="entry name" value="PROTEASE HTPX"/>
    <property type="match status" value="1"/>
</dbReference>
<dbReference type="AlphaFoldDB" id="A0A1G2AT69"/>
<sequence>MSVFVLFILAVGFVFSELLQYGPSAFVFAGVIATGMSLVSYYSGDRIALWTSGAQPIDPKEHPYVHRIVENLCITAGVPVPKVYIIHDSAMNAFATGRDPQHASIAFTTGIIEHLENEELEGVAAHELSHIKNYDTRLMMIVIICVGLVGLLADFFLRWSFFGGHSRREDRSVPQLGAILAIVGLVLAILSPFIAKLIQLAISRRREFLADASGVLLTRYPEALAKALEKIGAQDQPIRRVNSATAHLYIANPFGSMRSFTHLFSTHPPIKLRIQALRGMAS</sequence>
<evidence type="ECO:0000256" key="12">
    <source>
        <dbReference type="HAMAP-Rule" id="MF_00188"/>
    </source>
</evidence>
<dbReference type="Pfam" id="PF01435">
    <property type="entry name" value="Peptidase_M48"/>
    <property type="match status" value="1"/>
</dbReference>
<feature type="transmembrane region" description="Helical" evidence="12">
    <location>
        <begin position="177"/>
        <end position="198"/>
    </location>
</feature>
<dbReference type="CDD" id="cd07340">
    <property type="entry name" value="M48B_Htpx_like"/>
    <property type="match status" value="1"/>
</dbReference>